<dbReference type="InterPro" id="IPR054293">
    <property type="entry name" value="DUF7029"/>
</dbReference>
<feature type="domain" description="DUF7029" evidence="1">
    <location>
        <begin position="9"/>
        <end position="110"/>
    </location>
</feature>
<keyword evidence="3" id="KW-1185">Reference proteome</keyword>
<gene>
    <name evidence="2" type="ORF">ALECFALPRED_007293</name>
</gene>
<dbReference type="AlphaFoldDB" id="A0A8H3GCQ1"/>
<organism evidence="2 3">
    <name type="scientific">Alectoria fallacina</name>
    <dbReference type="NCBI Taxonomy" id="1903189"/>
    <lineage>
        <taxon>Eukaryota</taxon>
        <taxon>Fungi</taxon>
        <taxon>Dikarya</taxon>
        <taxon>Ascomycota</taxon>
        <taxon>Pezizomycotina</taxon>
        <taxon>Lecanoromycetes</taxon>
        <taxon>OSLEUM clade</taxon>
        <taxon>Lecanoromycetidae</taxon>
        <taxon>Lecanorales</taxon>
        <taxon>Lecanorineae</taxon>
        <taxon>Parmeliaceae</taxon>
        <taxon>Alectoria</taxon>
    </lineage>
</organism>
<protein>
    <recommendedName>
        <fullName evidence="1">DUF7029 domain-containing protein</fullName>
    </recommendedName>
</protein>
<dbReference type="Proteomes" id="UP000664203">
    <property type="component" value="Unassembled WGS sequence"/>
</dbReference>
<dbReference type="OrthoDB" id="160645at2759"/>
<comment type="caution">
    <text evidence="2">The sequence shown here is derived from an EMBL/GenBank/DDBJ whole genome shotgun (WGS) entry which is preliminary data.</text>
</comment>
<accession>A0A8H3GCQ1</accession>
<evidence type="ECO:0000259" key="1">
    <source>
        <dbReference type="Pfam" id="PF22974"/>
    </source>
</evidence>
<evidence type="ECO:0000313" key="3">
    <source>
        <dbReference type="Proteomes" id="UP000664203"/>
    </source>
</evidence>
<sequence length="165" mass="18425">MTLYAPDGLSMVLLEHFDHLTSAIDCKGDDGTLSLTFNSQQSYEYALQAWAIVNANADGNFLLIANHKGCGPDGERQAYIINSIREDGVSLTTYLAAQPAPWSDIGGSYDLDFGHVMAYRPGPERRHWIDKLKGNLDIYREGDFDLSIGHPDDVHTLWHDDKQVE</sequence>
<evidence type="ECO:0000313" key="2">
    <source>
        <dbReference type="EMBL" id="CAF9937573.1"/>
    </source>
</evidence>
<proteinExistence type="predicted"/>
<reference evidence="2" key="1">
    <citation type="submission" date="2021-03" db="EMBL/GenBank/DDBJ databases">
        <authorList>
            <person name="Tagirdzhanova G."/>
        </authorList>
    </citation>
    <scope>NUCLEOTIDE SEQUENCE</scope>
</reference>
<dbReference type="EMBL" id="CAJPDR010000478">
    <property type="protein sequence ID" value="CAF9937573.1"/>
    <property type="molecule type" value="Genomic_DNA"/>
</dbReference>
<dbReference type="Pfam" id="PF22974">
    <property type="entry name" value="DUF7029"/>
    <property type="match status" value="1"/>
</dbReference>
<name>A0A8H3GCQ1_9LECA</name>